<name>A0AAD4T0C3_9MAGN</name>
<feature type="non-terminal residue" evidence="2">
    <location>
        <position position="139"/>
    </location>
</feature>
<reference evidence="2" key="1">
    <citation type="submission" date="2022-04" db="EMBL/GenBank/DDBJ databases">
        <title>A functionally conserved STORR gene fusion in Papaver species that diverged 16.8 million years ago.</title>
        <authorList>
            <person name="Catania T."/>
        </authorList>
    </citation>
    <scope>NUCLEOTIDE SEQUENCE</scope>
    <source>
        <strain evidence="2">S-188037</strain>
    </source>
</reference>
<evidence type="ECO:0000313" key="3">
    <source>
        <dbReference type="Proteomes" id="UP001202328"/>
    </source>
</evidence>
<organism evidence="2 3">
    <name type="scientific">Papaver atlanticum</name>
    <dbReference type="NCBI Taxonomy" id="357466"/>
    <lineage>
        <taxon>Eukaryota</taxon>
        <taxon>Viridiplantae</taxon>
        <taxon>Streptophyta</taxon>
        <taxon>Embryophyta</taxon>
        <taxon>Tracheophyta</taxon>
        <taxon>Spermatophyta</taxon>
        <taxon>Magnoliopsida</taxon>
        <taxon>Ranunculales</taxon>
        <taxon>Papaveraceae</taxon>
        <taxon>Papaveroideae</taxon>
        <taxon>Papaver</taxon>
    </lineage>
</organism>
<sequence length="139" mass="15507">GEGSADIDMSDVDGSDKQPPTAKIRRHGSDDDDWVLYAYHPRYGPFQMHKGVDVVVDRFLVSGLSRIGYQSITLDAKERYMVRQLAAHPWWYDEPMHFPVMDALCPVIWKIGRAIFSGAIQPATDPIPDPFYPAAASAG</sequence>
<dbReference type="Proteomes" id="UP001202328">
    <property type="component" value="Unassembled WGS sequence"/>
</dbReference>
<dbReference type="EMBL" id="JAJJMB010007708">
    <property type="protein sequence ID" value="KAI3928456.1"/>
    <property type="molecule type" value="Genomic_DNA"/>
</dbReference>
<evidence type="ECO:0000256" key="1">
    <source>
        <dbReference type="SAM" id="MobiDB-lite"/>
    </source>
</evidence>
<evidence type="ECO:0000313" key="2">
    <source>
        <dbReference type="EMBL" id="KAI3928456.1"/>
    </source>
</evidence>
<comment type="caution">
    <text evidence="2">The sequence shown here is derived from an EMBL/GenBank/DDBJ whole genome shotgun (WGS) entry which is preliminary data.</text>
</comment>
<accession>A0AAD4T0C3</accession>
<feature type="region of interest" description="Disordered" evidence="1">
    <location>
        <begin position="1"/>
        <end position="27"/>
    </location>
</feature>
<feature type="non-terminal residue" evidence="2">
    <location>
        <position position="1"/>
    </location>
</feature>
<keyword evidence="3" id="KW-1185">Reference proteome</keyword>
<protein>
    <submittedName>
        <fullName evidence="2">Uncharacterized protein</fullName>
    </submittedName>
</protein>
<gene>
    <name evidence="2" type="ORF">MKW98_024057</name>
</gene>
<proteinExistence type="predicted"/>
<dbReference type="AlphaFoldDB" id="A0AAD4T0C3"/>